<dbReference type="Proteomes" id="UP001595665">
    <property type="component" value="Unassembled WGS sequence"/>
</dbReference>
<name>A0ABV7PQK0_9BURK</name>
<dbReference type="EMBL" id="JBHRVV010000002">
    <property type="protein sequence ID" value="MFC3461510.1"/>
    <property type="molecule type" value="Genomic_DNA"/>
</dbReference>
<dbReference type="InterPro" id="IPR055804">
    <property type="entry name" value="DUF7380"/>
</dbReference>
<evidence type="ECO:0000313" key="3">
    <source>
        <dbReference type="EMBL" id="MFC3461510.1"/>
    </source>
</evidence>
<organism evidence="3 4">
    <name type="scientific">Massilia haematophila</name>
    <dbReference type="NCBI Taxonomy" id="457923"/>
    <lineage>
        <taxon>Bacteria</taxon>
        <taxon>Pseudomonadati</taxon>
        <taxon>Pseudomonadota</taxon>
        <taxon>Betaproteobacteria</taxon>
        <taxon>Burkholderiales</taxon>
        <taxon>Oxalobacteraceae</taxon>
        <taxon>Telluria group</taxon>
        <taxon>Massilia</taxon>
    </lineage>
</organism>
<evidence type="ECO:0000259" key="2">
    <source>
        <dbReference type="Pfam" id="PF24098"/>
    </source>
</evidence>
<reference evidence="4" key="1">
    <citation type="journal article" date="2019" name="Int. J. Syst. Evol. Microbiol.">
        <title>The Global Catalogue of Microorganisms (GCM) 10K type strain sequencing project: providing services to taxonomists for standard genome sequencing and annotation.</title>
        <authorList>
            <consortium name="The Broad Institute Genomics Platform"/>
            <consortium name="The Broad Institute Genome Sequencing Center for Infectious Disease"/>
            <person name="Wu L."/>
            <person name="Ma J."/>
        </authorList>
    </citation>
    <scope>NUCLEOTIDE SEQUENCE [LARGE SCALE GENOMIC DNA]</scope>
    <source>
        <strain evidence="4">CCM 7480</strain>
    </source>
</reference>
<protein>
    <submittedName>
        <fullName evidence="3">DUF4209 domain-containing protein</fullName>
    </submittedName>
</protein>
<dbReference type="RefSeq" id="WP_379738126.1">
    <property type="nucleotide sequence ID" value="NZ_JBHRVV010000002.1"/>
</dbReference>
<dbReference type="InterPro" id="IPR025209">
    <property type="entry name" value="DUF4209"/>
</dbReference>
<comment type="caution">
    <text evidence="3">The sequence shown here is derived from an EMBL/GenBank/DDBJ whole genome shotgun (WGS) entry which is preliminary data.</text>
</comment>
<keyword evidence="4" id="KW-1185">Reference proteome</keyword>
<feature type="domain" description="DUF7380" evidence="2">
    <location>
        <begin position="11"/>
        <end position="174"/>
    </location>
</feature>
<sequence>MPDTSAPYIPTLDDLQRCGADDLLTNPTPAAAYHEMWSRLFAGAQAAAAEDTPKGAALDFLAKICSMMLVPDEPATPFKAMLVTPNGSSMVPEHLTAADISLLADLAPTVEHALLRARLADLIWLKDRRRGVAFAHIAIEAYRQPPIYSEKRGDDVLRCRQRAVQLALSIGKGGGALAAQVADELLGAFWKAVEVNDRAAALRYLRPLYTQRLCRDHAGPIAGALEALARLQLEADDPFGSLQLAEAAQEWFERARDDEHRAAALILVAESWVAQGDMDGVGITLHQCYTKAIDAYRRVPARYREQFGVAGATQVLRSKLPKAGMEILAGMQTFSHSIDISDVVNEAVGKVQGLPFDQALFSFCRIARWPTLESLQADAAMYMDGILGMSSAINVDEDGRVIAYVEGVGDEDSRKRRLAAEMIKACASRVDYAARALIDPTLDVIRQQFHLYPYDFVIIAQLSALVPGDRVDLVAKGLYAGYCRDFVQAIHILVPQFEHMVRMVLKEAGAQTTSRQDGIEMELGLSSLVDLPEMKEQFGEDLTFTIRSLMCKPLGPNLRNQVAHGLADSKLCASGYGVYAWWLILALVMEGFHMTQRAESVNHPDTAGEA</sequence>
<proteinExistence type="predicted"/>
<evidence type="ECO:0000259" key="1">
    <source>
        <dbReference type="Pfam" id="PF13910"/>
    </source>
</evidence>
<evidence type="ECO:0000313" key="4">
    <source>
        <dbReference type="Proteomes" id="UP001595665"/>
    </source>
</evidence>
<dbReference type="Pfam" id="PF24098">
    <property type="entry name" value="DUF7380"/>
    <property type="match status" value="1"/>
</dbReference>
<dbReference type="Pfam" id="PF13910">
    <property type="entry name" value="DUF4209"/>
    <property type="match status" value="1"/>
</dbReference>
<feature type="domain" description="DUF4209" evidence="1">
    <location>
        <begin position="498"/>
        <end position="586"/>
    </location>
</feature>
<accession>A0ABV7PQK0</accession>
<gene>
    <name evidence="3" type="ORF">ACFOPH_25215</name>
</gene>